<evidence type="ECO:0000256" key="3">
    <source>
        <dbReference type="PROSITE-ProRule" id="PRU00284"/>
    </source>
</evidence>
<dbReference type="PRINTS" id="PR00260">
    <property type="entry name" value="CHEMTRNSDUCR"/>
</dbReference>
<dbReference type="CDD" id="cd06225">
    <property type="entry name" value="HAMP"/>
    <property type="match status" value="1"/>
</dbReference>
<comment type="caution">
    <text evidence="7">The sequence shown here is derived from an EMBL/GenBank/DDBJ whole genome shotgun (WGS) entry which is preliminary data.</text>
</comment>
<gene>
    <name evidence="7" type="ORF">HXM93_00215</name>
</gene>
<feature type="transmembrane region" description="Helical" evidence="4">
    <location>
        <begin position="357"/>
        <end position="380"/>
    </location>
</feature>
<proteinExistence type="inferred from homology"/>
<keyword evidence="1" id="KW-0145">Chemotaxis</keyword>
<dbReference type="InterPro" id="IPR051310">
    <property type="entry name" value="MCP_chemotaxis"/>
</dbReference>
<dbReference type="PROSITE" id="PS50111">
    <property type="entry name" value="CHEMOTAXIS_TRANSDUC_2"/>
    <property type="match status" value="1"/>
</dbReference>
<accession>A0A930GWT0</accession>
<organism evidence="7 8">
    <name type="scientific">Oribacterium parvum</name>
    <dbReference type="NCBI Taxonomy" id="1501329"/>
    <lineage>
        <taxon>Bacteria</taxon>
        <taxon>Bacillati</taxon>
        <taxon>Bacillota</taxon>
        <taxon>Clostridia</taxon>
        <taxon>Lachnospirales</taxon>
        <taxon>Lachnospiraceae</taxon>
        <taxon>Oribacterium</taxon>
    </lineage>
</organism>
<evidence type="ECO:0000256" key="2">
    <source>
        <dbReference type="ARBA" id="ARBA00029447"/>
    </source>
</evidence>
<dbReference type="AlphaFoldDB" id="A0A930GWT0"/>
<dbReference type="CDD" id="cd12913">
    <property type="entry name" value="PDC1_MCP_like"/>
    <property type="match status" value="1"/>
</dbReference>
<dbReference type="GO" id="GO:0004888">
    <property type="term" value="F:transmembrane signaling receptor activity"/>
    <property type="evidence" value="ECO:0007669"/>
    <property type="project" value="InterPro"/>
</dbReference>
<dbReference type="EMBL" id="JABZRD010000006">
    <property type="protein sequence ID" value="MBF1282946.1"/>
    <property type="molecule type" value="Genomic_DNA"/>
</dbReference>
<dbReference type="GO" id="GO:0007165">
    <property type="term" value="P:signal transduction"/>
    <property type="evidence" value="ECO:0007669"/>
    <property type="project" value="UniProtKB-KW"/>
</dbReference>
<dbReference type="PANTHER" id="PTHR43531:SF11">
    <property type="entry name" value="METHYL-ACCEPTING CHEMOTAXIS PROTEIN 3"/>
    <property type="match status" value="1"/>
</dbReference>
<keyword evidence="3" id="KW-0807">Transducer</keyword>
<dbReference type="Gene3D" id="3.30.450.20">
    <property type="entry name" value="PAS domain"/>
    <property type="match status" value="1"/>
</dbReference>
<dbReference type="InterPro" id="IPR003660">
    <property type="entry name" value="HAMP_dom"/>
</dbReference>
<evidence type="ECO:0000259" key="5">
    <source>
        <dbReference type="PROSITE" id="PS50111"/>
    </source>
</evidence>
<dbReference type="Gene3D" id="1.10.287.950">
    <property type="entry name" value="Methyl-accepting chemotaxis protein"/>
    <property type="match status" value="1"/>
</dbReference>
<feature type="domain" description="HAMP" evidence="6">
    <location>
        <begin position="381"/>
        <end position="433"/>
    </location>
</feature>
<reference evidence="7" key="1">
    <citation type="submission" date="2020-04" db="EMBL/GenBank/DDBJ databases">
        <title>Deep metagenomics examines the oral microbiome during advanced dental caries in children, revealing novel taxa and co-occurrences with host molecules.</title>
        <authorList>
            <person name="Baker J.L."/>
            <person name="Morton J.T."/>
            <person name="Dinis M."/>
            <person name="Alvarez R."/>
            <person name="Tran N.C."/>
            <person name="Knight R."/>
            <person name="Edlund A."/>
        </authorList>
    </citation>
    <scope>NUCLEOTIDE SEQUENCE</scope>
    <source>
        <strain evidence="7">JCVI_24_bin.2</strain>
    </source>
</reference>
<name>A0A930GWT0_9FIRM</name>
<keyword evidence="4" id="KW-1133">Transmembrane helix</keyword>
<evidence type="ECO:0000256" key="4">
    <source>
        <dbReference type="SAM" id="Phobius"/>
    </source>
</evidence>
<dbReference type="GO" id="GO:0005886">
    <property type="term" value="C:plasma membrane"/>
    <property type="evidence" value="ECO:0007669"/>
    <property type="project" value="TreeGrafter"/>
</dbReference>
<dbReference type="InterPro" id="IPR004089">
    <property type="entry name" value="MCPsignal_dom"/>
</dbReference>
<protein>
    <submittedName>
        <fullName evidence="7">Methyl-accepting chemotaxis protein</fullName>
    </submittedName>
</protein>
<dbReference type="InterPro" id="IPR004090">
    <property type="entry name" value="Chemotax_Me-accpt_rcpt"/>
</dbReference>
<dbReference type="Gene3D" id="1.10.8.500">
    <property type="entry name" value="HAMP domain in histidine kinase"/>
    <property type="match status" value="1"/>
</dbReference>
<dbReference type="SUPFAM" id="SSF58104">
    <property type="entry name" value="Methyl-accepting chemotaxis protein (MCP) signaling domain"/>
    <property type="match status" value="1"/>
</dbReference>
<evidence type="ECO:0000313" key="7">
    <source>
        <dbReference type="EMBL" id="MBF1282946.1"/>
    </source>
</evidence>
<dbReference type="PROSITE" id="PS50885">
    <property type="entry name" value="HAMP"/>
    <property type="match status" value="1"/>
</dbReference>
<dbReference type="SMART" id="SM00283">
    <property type="entry name" value="MA"/>
    <property type="match status" value="1"/>
</dbReference>
<dbReference type="Pfam" id="PF00015">
    <property type="entry name" value="MCPsignal"/>
    <property type="match status" value="1"/>
</dbReference>
<sequence length="732" mass="80053">MSKYVEKNKGSFLKRISLKGRLSIVLGAVSFVLILVLCYILVHSFELDIDPQIDDSMTEKAMNGAAELSSTVDKLSHISATINEGISFIYDENDKVGEAPVQTWKVQDFSKDNMVSVTGMEPVTLRSEIVDKEIPASRYNAEAVLLNTLHASILEDENIIGGGTFFEPNAFFPDSSDYGIFITREGAKEKIVQRIDYDLYKDKDYYKAGKEGKSVITNVYKDDKAGGAELFTITSPIMVNGEFKGLTLLDINADVLTKVSKTDAEYPTMFSEIIDSEEVIHGNEKQRGMKLSDVLSEKAYKEVKDLMAGGERFTRKVIGKSGAAEREFFEPVNLNGTTWWFRINMTEIDYDHAVDRMVLVATVLGLLTVAIVILATVFYLNKSLKPLTMVSRCGKKLAEGDFDIEMSYAYQDEIGALILAIQEVVDRVRHIISDLTEKLGEMAKGNFNLSKDNEEYYTGAYIPILEALSKITTDLSRTMSEIQGSAMKVNSSAGQVSFAAQGLSEGATEQASSIGELSSTMSDISERIKETAHTAQEASRLSTDTGNAVVMSNTKMEEMSRAMVEITEKSNEISKIIKTIDDIAFQTNILSLNAAIEAARAGAAGKGFAVVADEVGNLAQKSAKAAQNTASLIEETIDAVEKGARISRETAESLDTVSQHTEKINNYIQDISAASEEEARGIAQLTQGIDQISSVVQNNSATAQESAAASEEMSGQANILNDLVERFTLKEN</sequence>
<dbReference type="PANTHER" id="PTHR43531">
    <property type="entry name" value="PROTEIN ICFG"/>
    <property type="match status" value="1"/>
</dbReference>
<evidence type="ECO:0000313" key="8">
    <source>
        <dbReference type="Proteomes" id="UP000709351"/>
    </source>
</evidence>
<keyword evidence="4" id="KW-0812">Transmembrane</keyword>
<comment type="similarity">
    <text evidence="2">Belongs to the methyl-accepting chemotaxis (MCP) protein family.</text>
</comment>
<evidence type="ECO:0000259" key="6">
    <source>
        <dbReference type="PROSITE" id="PS50885"/>
    </source>
</evidence>
<feature type="domain" description="Methyl-accepting transducer" evidence="5">
    <location>
        <begin position="485"/>
        <end position="714"/>
    </location>
</feature>
<dbReference type="SMART" id="SM00304">
    <property type="entry name" value="HAMP"/>
    <property type="match status" value="1"/>
</dbReference>
<dbReference type="GO" id="GO:0006935">
    <property type="term" value="P:chemotaxis"/>
    <property type="evidence" value="ECO:0007669"/>
    <property type="project" value="UniProtKB-KW"/>
</dbReference>
<feature type="transmembrane region" description="Helical" evidence="4">
    <location>
        <begin position="21"/>
        <end position="42"/>
    </location>
</feature>
<keyword evidence="4" id="KW-0472">Membrane</keyword>
<evidence type="ECO:0000256" key="1">
    <source>
        <dbReference type="ARBA" id="ARBA00022500"/>
    </source>
</evidence>
<dbReference type="Proteomes" id="UP000709351">
    <property type="component" value="Unassembled WGS sequence"/>
</dbReference>
<dbReference type="RefSeq" id="WP_315505840.1">
    <property type="nucleotide sequence ID" value="NZ_CAUSUX010000025.1"/>
</dbReference>
<dbReference type="Pfam" id="PF22673">
    <property type="entry name" value="MCP-like_PDC_1"/>
    <property type="match status" value="1"/>
</dbReference>